<evidence type="ECO:0000313" key="10">
    <source>
        <dbReference type="Proteomes" id="UP000291116"/>
    </source>
</evidence>
<dbReference type="GO" id="GO:0032456">
    <property type="term" value="P:endocytic recycling"/>
    <property type="evidence" value="ECO:0007669"/>
    <property type="project" value="TreeGrafter"/>
</dbReference>
<dbReference type="AlphaFoldDB" id="A0A448Z2U3"/>
<dbReference type="GO" id="GO:0042147">
    <property type="term" value="P:retrograde transport, endosome to Golgi"/>
    <property type="evidence" value="ECO:0007669"/>
    <property type="project" value="TreeGrafter"/>
</dbReference>
<feature type="region of interest" description="Disordered" evidence="6">
    <location>
        <begin position="1"/>
        <end position="35"/>
    </location>
</feature>
<name>A0A448Z2U3_9STRA</name>
<gene>
    <name evidence="9" type="ORF">PSNMU_V1.4_AUG-EV-PASAV3_0031940</name>
</gene>
<evidence type="ECO:0000256" key="2">
    <source>
        <dbReference type="ARBA" id="ARBA00008180"/>
    </source>
</evidence>
<evidence type="ECO:0008006" key="11">
    <source>
        <dbReference type="Google" id="ProtNLM"/>
    </source>
</evidence>
<keyword evidence="4" id="KW-0653">Protein transport</keyword>
<evidence type="ECO:0000256" key="6">
    <source>
        <dbReference type="SAM" id="MobiDB-lite"/>
    </source>
</evidence>
<protein>
    <recommendedName>
        <fullName evidence="11">Vacuolar protein sorting-associated protein 52 homolog</fullName>
    </recommendedName>
</protein>
<evidence type="ECO:0000256" key="1">
    <source>
        <dbReference type="ARBA" id="ARBA00004601"/>
    </source>
</evidence>
<evidence type="ECO:0000256" key="3">
    <source>
        <dbReference type="ARBA" id="ARBA00022448"/>
    </source>
</evidence>
<feature type="compositionally biased region" description="Polar residues" evidence="6">
    <location>
        <begin position="521"/>
        <end position="542"/>
    </location>
</feature>
<dbReference type="OrthoDB" id="19482at2759"/>
<dbReference type="InterPro" id="IPR048319">
    <property type="entry name" value="Vps52_CC"/>
</dbReference>
<comment type="similarity">
    <text evidence="2">Belongs to the VPS52 family.</text>
</comment>
<dbReference type="Proteomes" id="UP000291116">
    <property type="component" value="Unassembled WGS sequence"/>
</dbReference>
<keyword evidence="5" id="KW-0333">Golgi apparatus</keyword>
<dbReference type="Pfam" id="PF04129">
    <property type="entry name" value="Vps52_CC"/>
    <property type="match status" value="1"/>
</dbReference>
<dbReference type="GO" id="GO:0005829">
    <property type="term" value="C:cytosol"/>
    <property type="evidence" value="ECO:0007669"/>
    <property type="project" value="GOC"/>
</dbReference>
<comment type="subcellular location">
    <subcellularLocation>
        <location evidence="1">Golgi apparatus</location>
        <location evidence="1">trans-Golgi network</location>
    </subcellularLocation>
</comment>
<keyword evidence="10" id="KW-1185">Reference proteome</keyword>
<evidence type="ECO:0000313" key="9">
    <source>
        <dbReference type="EMBL" id="VEU36437.1"/>
    </source>
</evidence>
<feature type="region of interest" description="Disordered" evidence="6">
    <location>
        <begin position="518"/>
        <end position="549"/>
    </location>
</feature>
<evidence type="ECO:0000259" key="8">
    <source>
        <dbReference type="Pfam" id="PF20655"/>
    </source>
</evidence>
<sequence>MTTTSEASSGESLPTGSNLSLSSALQESSSTAEPFSEEQLSNDLALFLSNPSLKAALADGSLDLASYSSTVEGELMELETKCVEAYREKTTEIASLCKELENCDGILLGLQEMLLGFQADLGGLSGDIRKLQETSKRLGIQLHNRKAAAMGLRDFLGRIILSPHLVNTIVKGPVNDEFQEAIGELVQLYRDTHEETKQEWACGESPADTVAGKEMQAHIGQLRLVAVSRIRDFFYKKMILLRKPQTNIRILQSHGLLHYATLYEFLMDAAPNIAQELFKVYCGSMSKTMYALFRTYQAQLIQLDATKHAATRQDVLAVEDAYLRDSITTKAKKRVDVFTLGNRANVLNITHENPVVAHVALSEHQTFPYERLLKSCLQHLVDAVTNEHVVCRQFFKRDAFEQLFPPTLQLLLEQLENYLFGCYDALSILLMIKVTHQFRRSAQSRTIHSLDAFFDQITHLLWPRLKTVMELHLRSIKQATPLSLGHVPPNLHAHYVSRRFAEFTCSVLVILQKGNKPLPSVGSTSSAHKNSQKTAASNSPTRPAQRGLSTVLEVKNSKASAGDMLLQDLNELLDEYIALLGRLSDEHAVNIKKIVFMINNLDQAVCIFQERRVAGGKELNRILELLMLQRELFVEEELLHGFSKMIAFVQQTEASLATGSATDKTVNIQVVESLVREFASNWSNV</sequence>
<feature type="domain" description="Vps52 C-terminal" evidence="8">
    <location>
        <begin position="284"/>
        <end position="512"/>
    </location>
</feature>
<dbReference type="GO" id="GO:0000938">
    <property type="term" value="C:GARP complex"/>
    <property type="evidence" value="ECO:0007669"/>
    <property type="project" value="TreeGrafter"/>
</dbReference>
<dbReference type="InterPro" id="IPR048361">
    <property type="entry name" value="Vps52_C"/>
</dbReference>
<dbReference type="PANTHER" id="PTHR14190">
    <property type="entry name" value="SUPPRESSOR OF ACTIN MUTATIONS 2/VACUOLAR PROTEIN SORTING 52"/>
    <property type="match status" value="1"/>
</dbReference>
<dbReference type="Pfam" id="PF20655">
    <property type="entry name" value="Vps52_C"/>
    <property type="match status" value="1"/>
</dbReference>
<feature type="compositionally biased region" description="Polar residues" evidence="6">
    <location>
        <begin position="1"/>
        <end position="16"/>
    </location>
</feature>
<dbReference type="InterPro" id="IPR007258">
    <property type="entry name" value="Vps52"/>
</dbReference>
<organism evidence="9 10">
    <name type="scientific">Pseudo-nitzschia multistriata</name>
    <dbReference type="NCBI Taxonomy" id="183589"/>
    <lineage>
        <taxon>Eukaryota</taxon>
        <taxon>Sar</taxon>
        <taxon>Stramenopiles</taxon>
        <taxon>Ochrophyta</taxon>
        <taxon>Bacillariophyta</taxon>
        <taxon>Bacillariophyceae</taxon>
        <taxon>Bacillariophycidae</taxon>
        <taxon>Bacillariales</taxon>
        <taxon>Bacillariaceae</taxon>
        <taxon>Pseudo-nitzschia</taxon>
    </lineage>
</organism>
<dbReference type="GO" id="GO:0015031">
    <property type="term" value="P:protein transport"/>
    <property type="evidence" value="ECO:0007669"/>
    <property type="project" value="UniProtKB-KW"/>
</dbReference>
<feature type="domain" description="Vps52 coiled-coil" evidence="7">
    <location>
        <begin position="89"/>
        <end position="266"/>
    </location>
</feature>
<evidence type="ECO:0000256" key="4">
    <source>
        <dbReference type="ARBA" id="ARBA00022927"/>
    </source>
</evidence>
<reference evidence="9 10" key="1">
    <citation type="submission" date="2019-01" db="EMBL/GenBank/DDBJ databases">
        <authorList>
            <person name="Ferrante I. M."/>
        </authorList>
    </citation>
    <scope>NUCLEOTIDE SEQUENCE [LARGE SCALE GENOMIC DNA]</scope>
    <source>
        <strain evidence="9 10">B856</strain>
    </source>
</reference>
<evidence type="ECO:0000259" key="7">
    <source>
        <dbReference type="Pfam" id="PF04129"/>
    </source>
</evidence>
<dbReference type="EMBL" id="CAACVS010000090">
    <property type="protein sequence ID" value="VEU36437.1"/>
    <property type="molecule type" value="Genomic_DNA"/>
</dbReference>
<dbReference type="GO" id="GO:0006896">
    <property type="term" value="P:Golgi to vacuole transport"/>
    <property type="evidence" value="ECO:0007669"/>
    <property type="project" value="TreeGrafter"/>
</dbReference>
<dbReference type="PANTHER" id="PTHR14190:SF7">
    <property type="entry name" value="VACUOLAR PROTEIN SORTING-ASSOCIATED PROTEIN 52 HOMOLOG"/>
    <property type="match status" value="1"/>
</dbReference>
<accession>A0A448Z2U3</accession>
<proteinExistence type="inferred from homology"/>
<evidence type="ECO:0000256" key="5">
    <source>
        <dbReference type="ARBA" id="ARBA00023034"/>
    </source>
</evidence>
<keyword evidence="3" id="KW-0813">Transport</keyword>
<dbReference type="GO" id="GO:0019905">
    <property type="term" value="F:syntaxin binding"/>
    <property type="evidence" value="ECO:0007669"/>
    <property type="project" value="TreeGrafter"/>
</dbReference>
<feature type="compositionally biased region" description="Low complexity" evidence="6">
    <location>
        <begin position="17"/>
        <end position="30"/>
    </location>
</feature>